<dbReference type="EMBL" id="CP011361">
    <property type="protein sequence ID" value="AKG03780.1"/>
    <property type="molecule type" value="Genomic_DNA"/>
</dbReference>
<protein>
    <submittedName>
        <fullName evidence="2">Uncharacterized protein</fullName>
    </submittedName>
</protein>
<reference evidence="4" key="2">
    <citation type="submission" date="2015-06" db="EMBL/GenBank/DDBJ databases">
        <title>Salimicrobium jeotgali MJ3, isolated from Myulchi jeot, a traditional Korean fermented seafood.</title>
        <authorList>
            <person name="Kim K.H."/>
            <person name="Jeon C.O."/>
            <person name="Jin H.M."/>
        </authorList>
    </citation>
    <scope>NUCLEOTIDE SEQUENCE [LARGE SCALE GENOMIC DNA]</scope>
    <source>
        <strain evidence="4">MJ3</strain>
    </source>
</reference>
<evidence type="ECO:0000313" key="1">
    <source>
        <dbReference type="EMBL" id="AKG03780.1"/>
    </source>
</evidence>
<evidence type="ECO:0000313" key="2">
    <source>
        <dbReference type="EMBL" id="EKE31263.1"/>
    </source>
</evidence>
<dbReference type="Proteomes" id="UP000092654">
    <property type="component" value="Chromosome"/>
</dbReference>
<evidence type="ECO:0000313" key="4">
    <source>
        <dbReference type="Proteomes" id="UP000092654"/>
    </source>
</evidence>
<sequence length="69" mass="8308">MILIFTKKRYLRFPLADTFIDIEVLGENYFYARSVFYHMPYQVEGKDLNKVLATILRRIISDNRDLFTN</sequence>
<reference evidence="2 3" key="1">
    <citation type="journal article" date="2012" name="J. Bacteriol.">
        <title>Draft Genome Sequence of Salimicrobium sp. Strain MJ3, Isolated from Myulchi-Jeot, Korean Fermented Seafood.</title>
        <authorList>
            <person name="Lee S.H."/>
            <person name="Jung J.Y."/>
            <person name="Jeon C.O."/>
        </authorList>
    </citation>
    <scope>NUCLEOTIDE SEQUENCE [LARGE SCALE GENOMIC DNA]</scope>
    <source>
        <strain evidence="2 3">MJ3</strain>
    </source>
</reference>
<reference evidence="1" key="3">
    <citation type="submission" date="2016-11" db="EMBL/GenBank/DDBJ databases">
        <title>Salimicrobium jeotgali MJ3, isolated from Myulchi jeot, a traditional Korean fermented seafood.</title>
        <authorList>
            <person name="Kim K.H."/>
            <person name="Jeon C.O."/>
            <person name="Jin H.M."/>
        </authorList>
    </citation>
    <scope>NUCLEOTIDE SEQUENCE</scope>
    <source>
        <strain evidence="1">MJ3</strain>
    </source>
</reference>
<dbReference type="RefSeq" id="WP_008590711.1">
    <property type="nucleotide sequence ID" value="NZ_JAFBFF010000014.1"/>
</dbReference>
<evidence type="ECO:0000313" key="3">
    <source>
        <dbReference type="Proteomes" id="UP000011746"/>
    </source>
</evidence>
<gene>
    <name evidence="1" type="ORF">AAV35_002560</name>
    <name evidence="2" type="ORF">MJ3_09163</name>
</gene>
<dbReference type="AlphaFoldDB" id="K2G7X8"/>
<organism evidence="2 3">
    <name type="scientific">Salimicrobium jeotgali</name>
    <dbReference type="NCBI Taxonomy" id="1230341"/>
    <lineage>
        <taxon>Bacteria</taxon>
        <taxon>Bacillati</taxon>
        <taxon>Bacillota</taxon>
        <taxon>Bacilli</taxon>
        <taxon>Bacillales</taxon>
        <taxon>Bacillaceae</taxon>
        <taxon>Salimicrobium</taxon>
    </lineage>
</organism>
<keyword evidence="3" id="KW-1185">Reference proteome</keyword>
<dbReference type="EMBL" id="AMPQ01000012">
    <property type="protein sequence ID" value="EKE31263.1"/>
    <property type="molecule type" value="Genomic_DNA"/>
</dbReference>
<dbReference type="OrthoDB" id="9923420at2"/>
<dbReference type="Proteomes" id="UP000011746">
    <property type="component" value="Unassembled WGS sequence"/>
</dbReference>
<name>K2G7X8_9BACI</name>
<accession>K2G7X8</accession>
<proteinExistence type="predicted"/>
<dbReference type="KEGG" id="sje:AAV35_002560"/>